<dbReference type="SUPFAM" id="SSF52151">
    <property type="entry name" value="FabD/lysophospholipase-like"/>
    <property type="match status" value="1"/>
</dbReference>
<dbReference type="PROSITE" id="PS51635">
    <property type="entry name" value="PNPLA"/>
    <property type="match status" value="1"/>
</dbReference>
<evidence type="ECO:0000256" key="1">
    <source>
        <dbReference type="ARBA" id="ARBA00013278"/>
    </source>
</evidence>
<dbReference type="InterPro" id="IPR036770">
    <property type="entry name" value="Ankyrin_rpt-contain_sf"/>
</dbReference>
<feature type="repeat" description="ANK" evidence="7">
    <location>
        <begin position="452"/>
        <end position="484"/>
    </location>
</feature>
<proteinExistence type="predicted"/>
<evidence type="ECO:0000256" key="3">
    <source>
        <dbReference type="ARBA" id="ARBA00022801"/>
    </source>
</evidence>
<evidence type="ECO:0000259" key="9">
    <source>
        <dbReference type="PROSITE" id="PS51635"/>
    </source>
</evidence>
<feature type="active site" description="Nucleophile" evidence="8">
    <location>
        <position position="643"/>
    </location>
</feature>
<keyword evidence="4 7" id="KW-0040">ANK repeat</keyword>
<evidence type="ECO:0000256" key="2">
    <source>
        <dbReference type="ARBA" id="ARBA00022737"/>
    </source>
</evidence>
<evidence type="ECO:0000256" key="4">
    <source>
        <dbReference type="ARBA" id="ARBA00023043"/>
    </source>
</evidence>
<keyword evidence="8" id="KW-0442">Lipid degradation</keyword>
<keyword evidence="2" id="KW-0677">Repeat</keyword>
<dbReference type="InterPro" id="IPR047148">
    <property type="entry name" value="PLPL9"/>
</dbReference>
<organism evidence="10 11">
    <name type="scientific">Aplysia californica</name>
    <name type="common">California sea hare</name>
    <dbReference type="NCBI Taxonomy" id="6500"/>
    <lineage>
        <taxon>Eukaryota</taxon>
        <taxon>Metazoa</taxon>
        <taxon>Spiralia</taxon>
        <taxon>Lophotrochozoa</taxon>
        <taxon>Mollusca</taxon>
        <taxon>Gastropoda</taxon>
        <taxon>Heterobranchia</taxon>
        <taxon>Euthyneura</taxon>
        <taxon>Tectipleura</taxon>
        <taxon>Aplysiida</taxon>
        <taxon>Aplysioidea</taxon>
        <taxon>Aplysiidae</taxon>
        <taxon>Aplysia</taxon>
    </lineage>
</organism>
<dbReference type="Proteomes" id="UP000694888">
    <property type="component" value="Unplaced"/>
</dbReference>
<dbReference type="InterPro" id="IPR002641">
    <property type="entry name" value="PNPLA_dom"/>
</dbReference>
<dbReference type="Pfam" id="PF01734">
    <property type="entry name" value="Patatin"/>
    <property type="match status" value="1"/>
</dbReference>
<dbReference type="RefSeq" id="XP_012934654.1">
    <property type="nucleotide sequence ID" value="XM_013079200.2"/>
</dbReference>
<feature type="short sequence motif" description="GXSXG" evidence="8">
    <location>
        <begin position="641"/>
        <end position="645"/>
    </location>
</feature>
<dbReference type="InterPro" id="IPR016035">
    <property type="entry name" value="Acyl_Trfase/lysoPLipase"/>
</dbReference>
<dbReference type="PANTHER" id="PTHR24139">
    <property type="entry name" value="CALCIUM-INDEPENDENT PHOSPHOLIPASE A2"/>
    <property type="match status" value="1"/>
</dbReference>
<dbReference type="CDD" id="cd07212">
    <property type="entry name" value="Pat_PNPLA9"/>
    <property type="match status" value="1"/>
</dbReference>
<evidence type="ECO:0000256" key="7">
    <source>
        <dbReference type="PROSITE-ProRule" id="PRU00023"/>
    </source>
</evidence>
<keyword evidence="10" id="KW-1185">Reference proteome</keyword>
<feature type="domain" description="PNPLA" evidence="9">
    <location>
        <begin position="605"/>
        <end position="787"/>
    </location>
</feature>
<dbReference type="Pfam" id="PF12796">
    <property type="entry name" value="Ank_2"/>
    <property type="match status" value="2"/>
</dbReference>
<keyword evidence="3 8" id="KW-0378">Hydrolase</keyword>
<dbReference type="PANTHER" id="PTHR24139:SF34">
    <property type="entry name" value="85_88 KDA CALCIUM-INDEPENDENT PHOSPHOLIPASE A2"/>
    <property type="match status" value="1"/>
</dbReference>
<gene>
    <name evidence="11" type="primary">LOC101849753</name>
</gene>
<dbReference type="PROSITE" id="PS50088">
    <property type="entry name" value="ANK_REPEAT"/>
    <property type="match status" value="3"/>
</dbReference>
<dbReference type="SMART" id="SM00248">
    <property type="entry name" value="ANK"/>
    <property type="match status" value="6"/>
</dbReference>
<reference evidence="11" key="1">
    <citation type="submission" date="2025-08" db="UniProtKB">
        <authorList>
            <consortium name="RefSeq"/>
        </authorList>
    </citation>
    <scope>IDENTIFICATION</scope>
</reference>
<dbReference type="InterPro" id="IPR002110">
    <property type="entry name" value="Ankyrin_rpt"/>
</dbReference>
<name>A0ABM0ZUD6_APLCA</name>
<feature type="short sequence motif" description="GXGXXG" evidence="8">
    <location>
        <begin position="609"/>
        <end position="614"/>
    </location>
</feature>
<protein>
    <recommendedName>
        <fullName evidence="1">phospholipase A2</fullName>
        <ecNumber evidence="1">3.1.1.4</ecNumber>
    </recommendedName>
</protein>
<feature type="short sequence motif" description="DGA/G" evidence="8">
    <location>
        <begin position="774"/>
        <end position="776"/>
    </location>
</feature>
<dbReference type="Gene3D" id="1.25.40.20">
    <property type="entry name" value="Ankyrin repeat-containing domain"/>
    <property type="match status" value="1"/>
</dbReference>
<evidence type="ECO:0000256" key="8">
    <source>
        <dbReference type="PROSITE-ProRule" id="PRU01161"/>
    </source>
</evidence>
<dbReference type="PROSITE" id="PS50297">
    <property type="entry name" value="ANK_REP_REGION"/>
    <property type="match status" value="1"/>
</dbReference>
<evidence type="ECO:0000256" key="5">
    <source>
        <dbReference type="ARBA" id="ARBA00023098"/>
    </source>
</evidence>
<feature type="repeat" description="ANK" evidence="7">
    <location>
        <begin position="322"/>
        <end position="354"/>
    </location>
</feature>
<comment type="catalytic activity">
    <reaction evidence="6">
        <text>a 1,2-diacyl-sn-glycero-3-phosphocholine + H2O = a 1-acyl-sn-glycero-3-phosphocholine + a fatty acid + H(+)</text>
        <dbReference type="Rhea" id="RHEA:15801"/>
        <dbReference type="ChEBI" id="CHEBI:15377"/>
        <dbReference type="ChEBI" id="CHEBI:15378"/>
        <dbReference type="ChEBI" id="CHEBI:28868"/>
        <dbReference type="ChEBI" id="CHEBI:57643"/>
        <dbReference type="ChEBI" id="CHEBI:58168"/>
        <dbReference type="EC" id="3.1.1.4"/>
    </reaction>
    <physiologicalReaction direction="left-to-right" evidence="6">
        <dbReference type="Rhea" id="RHEA:15802"/>
    </physiologicalReaction>
</comment>
<dbReference type="GeneID" id="101849753"/>
<dbReference type="EC" id="3.1.1.4" evidence="1"/>
<sequence>MSGFLRNLASGINEIVTVAQAKISPFTVQVTTAEKLKGSFLGWRTLSSYQSSAYCYQKIRSNPCGRPVARAALSSRLLTCASSVVSHPSGIRTYSTKGPWDWESWDSDKFAHGINDLLSETEALVAPFDVHDIGPLRLKGCTVLKQDGCLTLYRRSTTFECVITRPDVPGKMYSLFRQTSEEEAQVLYKLLVAVLVPMVNSGALHLQEEVLQKICDCIREHPSWNSAHVSANLGHHGCLRHPGIKENINTVCSTHSMSPLMTAITGKQAPAAEEVLRLGGQLGQADKHGDTAYHFAVLNCPPVVALLVDFDKQGVINSLNAKGESALYLACERKLTEATEILLGAGADPRVAGADCLPIHAAIRSRDLKSFELIVSKHPEQANAKDYKTGGSPLHWAEDVETIQKLALLGCQLDITDSNGDAPLHIMMAKKKSDCLLALLCHGANCNLLDAKGESVLHKAIQEDNLDLVRQFVVFGADVNQASGSGVKPRHMAAVNRGRNREVGSSYSFLRREQPVGDTILYLLHVSGATRCSTSMSGCNSGCSAEGTVNGTPDQTMSALMKLDNVALFDEQLCSTVVHSATSPQHRGSVIDMTDTPVSAGERILCLDGGGIRGLVLIQILMEIEAAVGRPIRECFDWIGGTSTGGILAMGIAKGFSLPYMKGLYVRLKDEVFKGTRPYDPAQFEVFLKREFGEDTVMTDLKHPKLLVSAVLGDRFPADLHFFRNFERTLNHPSSSPPNQLEALTPPHEQKLWEAARSSGAAPTYFRGYGSYLDGGLISNNPTLDVLTEVHEYNMGLKMLGRSGEARQMGCVISLGCGRPPCEEVKNMDVFLPGGIMDVYKAVAGATALGRLMVDQATISEGRPVDRARAWCSMINVPYYRFSPLLSEDISLDCHDIQVLINMMWQTHCYMVANRHRVREIASLLQPRKAAGDS</sequence>
<evidence type="ECO:0000256" key="6">
    <source>
        <dbReference type="ARBA" id="ARBA00023422"/>
    </source>
</evidence>
<keyword evidence="5 8" id="KW-0443">Lipid metabolism</keyword>
<feature type="active site" description="Proton acceptor" evidence="8">
    <location>
        <position position="774"/>
    </location>
</feature>
<dbReference type="Gene3D" id="3.40.1090.10">
    <property type="entry name" value="Cytosolic phospholipase A2 catalytic domain"/>
    <property type="match status" value="1"/>
</dbReference>
<accession>A0ABM0ZUD6</accession>
<dbReference type="SUPFAM" id="SSF48403">
    <property type="entry name" value="Ankyrin repeat"/>
    <property type="match status" value="1"/>
</dbReference>
<evidence type="ECO:0000313" key="11">
    <source>
        <dbReference type="RefSeq" id="XP_012934654.1"/>
    </source>
</evidence>
<feature type="repeat" description="ANK" evidence="7">
    <location>
        <begin position="419"/>
        <end position="451"/>
    </location>
</feature>
<evidence type="ECO:0000313" key="10">
    <source>
        <dbReference type="Proteomes" id="UP000694888"/>
    </source>
</evidence>